<dbReference type="eggNOG" id="COG1680">
    <property type="taxonomic scope" value="Bacteria"/>
</dbReference>
<proteinExistence type="predicted"/>
<dbReference type="STRING" id="1001240.GY21_12035"/>
<dbReference type="AlphaFoldDB" id="A0A099J620"/>
<keyword evidence="3" id="KW-1185">Reference proteome</keyword>
<dbReference type="Proteomes" id="UP000029864">
    <property type="component" value="Unassembled WGS sequence"/>
</dbReference>
<dbReference type="EMBL" id="JPXF01000048">
    <property type="protein sequence ID" value="KGJ72947.1"/>
    <property type="molecule type" value="Genomic_DNA"/>
</dbReference>
<evidence type="ECO:0000313" key="2">
    <source>
        <dbReference type="EMBL" id="KGJ72947.1"/>
    </source>
</evidence>
<dbReference type="InterPro" id="IPR050789">
    <property type="entry name" value="Diverse_Enzym_Activities"/>
</dbReference>
<dbReference type="Gene3D" id="3.40.710.10">
    <property type="entry name" value="DD-peptidase/beta-lactamase superfamily"/>
    <property type="match status" value="1"/>
</dbReference>
<accession>A0A099J620</accession>
<organism evidence="2 3">
    <name type="scientific">Cryobacterium roopkundense</name>
    <dbReference type="NCBI Taxonomy" id="1001240"/>
    <lineage>
        <taxon>Bacteria</taxon>
        <taxon>Bacillati</taxon>
        <taxon>Actinomycetota</taxon>
        <taxon>Actinomycetes</taxon>
        <taxon>Micrococcales</taxon>
        <taxon>Microbacteriaceae</taxon>
        <taxon>Cryobacterium</taxon>
    </lineage>
</organism>
<sequence>METIRPLVDDGEVPGAVVGVLHGNHRSVAAVGQTEPGGTVAMPVNAVMRISSNTKPMVAAVALLLVQDGVLNLDDTVEKFVPELTGRRVLRQLDGALEETVPAQRSMTIADLLTMRMGFGFVFESTCPTVEAAAAAGLGFGPPDPSRTLEPSDWVTRFAALPLLEQPGTVWRYELAYALLGVVLSRAAESPLDVLMRERLFTSLAMFQTGFVASPRHLVPAFAQSENGLVRFDSALDSRWSTPPAFPDARGGLVSTVSDMLRFARMLLNNGGGLLSPESAAAMTSDQLTAEQRSGPSAQAFLDGGGWGYGVGITNGEFGRRYGWGGGLGTLWYSWPEHDVAVALMTQVLPPSTALFDAFTNATEATLRSS</sequence>
<dbReference type="InterPro" id="IPR001466">
    <property type="entry name" value="Beta-lactam-related"/>
</dbReference>
<reference evidence="2 3" key="1">
    <citation type="submission" date="2014-08" db="EMBL/GenBank/DDBJ databases">
        <authorList>
            <person name="Sisinthy S."/>
        </authorList>
    </citation>
    <scope>NUCLEOTIDE SEQUENCE [LARGE SCALE GENOMIC DNA]</scope>
    <source>
        <strain evidence="2 3">RuG17</strain>
    </source>
</reference>
<dbReference type="PANTHER" id="PTHR43283:SF3">
    <property type="entry name" value="BETA-LACTAMASE FAMILY PROTEIN (AFU_ORTHOLOGUE AFUA_5G07500)"/>
    <property type="match status" value="1"/>
</dbReference>
<dbReference type="PANTHER" id="PTHR43283">
    <property type="entry name" value="BETA-LACTAMASE-RELATED"/>
    <property type="match status" value="1"/>
</dbReference>
<name>A0A099J620_9MICO</name>
<dbReference type="InterPro" id="IPR012338">
    <property type="entry name" value="Beta-lactam/transpept-like"/>
</dbReference>
<comment type="caution">
    <text evidence="2">The sequence shown here is derived from an EMBL/GenBank/DDBJ whole genome shotgun (WGS) entry which is preliminary data.</text>
</comment>
<feature type="domain" description="Beta-lactamase-related" evidence="1">
    <location>
        <begin position="3"/>
        <end position="361"/>
    </location>
</feature>
<gene>
    <name evidence="2" type="ORF">GY21_12035</name>
</gene>
<evidence type="ECO:0000313" key="3">
    <source>
        <dbReference type="Proteomes" id="UP000029864"/>
    </source>
</evidence>
<evidence type="ECO:0000259" key="1">
    <source>
        <dbReference type="Pfam" id="PF00144"/>
    </source>
</evidence>
<dbReference type="SUPFAM" id="SSF56601">
    <property type="entry name" value="beta-lactamase/transpeptidase-like"/>
    <property type="match status" value="1"/>
</dbReference>
<protein>
    <recommendedName>
        <fullName evidence="1">Beta-lactamase-related domain-containing protein</fullName>
    </recommendedName>
</protein>
<dbReference type="Pfam" id="PF00144">
    <property type="entry name" value="Beta-lactamase"/>
    <property type="match status" value="1"/>
</dbReference>